<evidence type="ECO:0000313" key="2">
    <source>
        <dbReference type="Proteomes" id="UP000832011"/>
    </source>
</evidence>
<evidence type="ECO:0000313" key="1">
    <source>
        <dbReference type="EMBL" id="UOO89524.1"/>
    </source>
</evidence>
<name>A0ABY4E2P4_9NEIS</name>
<reference evidence="1 2" key="1">
    <citation type="journal article" date="2022" name="Res Sq">
        <title>Evolution of multicellular longitudinally dividing oral cavity symbionts (Neisseriaceae).</title>
        <authorList>
            <person name="Nyongesa S."/>
            <person name="Weber P."/>
            <person name="Bernet E."/>
            <person name="Pullido F."/>
            <person name="Nieckarz M."/>
            <person name="Delaby M."/>
            <person name="Nieves C."/>
            <person name="Viehboeck T."/>
            <person name="Krause N."/>
            <person name="Rivera-Millot A."/>
            <person name="Nakamura A."/>
            <person name="Vischer N."/>
            <person name="VanNieuwenhze M."/>
            <person name="Brun Y."/>
            <person name="Cava F."/>
            <person name="Bulgheresi S."/>
            <person name="Veyrier F."/>
        </authorList>
    </citation>
    <scope>NUCLEOTIDE SEQUENCE [LARGE SCALE GENOMIC DNA]</scope>
    <source>
        <strain evidence="1 2">SN4</strain>
    </source>
</reference>
<keyword evidence="2" id="KW-1185">Reference proteome</keyword>
<sequence length="100" mass="11222">MGCQSCEERRLAREAKHFVQSAGKVVKAALTGEQVLATKEQQKERYLICEQCDQVSRKNGMPSPATILSDDKCLECGCKVLKKIEYATEACPLKKWSEIK</sequence>
<dbReference type="RefSeq" id="WP_058357213.1">
    <property type="nucleotide sequence ID" value="NZ_CABKVG010000010.1"/>
</dbReference>
<dbReference type="EMBL" id="CP091511">
    <property type="protein sequence ID" value="UOO89524.1"/>
    <property type="molecule type" value="Genomic_DNA"/>
</dbReference>
<organism evidence="1 2">
    <name type="scientific">Vitreoscilla massiliensis</name>
    <dbReference type="NCBI Taxonomy" id="1689272"/>
    <lineage>
        <taxon>Bacteria</taxon>
        <taxon>Pseudomonadati</taxon>
        <taxon>Pseudomonadota</taxon>
        <taxon>Betaproteobacteria</taxon>
        <taxon>Neisseriales</taxon>
        <taxon>Neisseriaceae</taxon>
        <taxon>Vitreoscilla</taxon>
    </lineage>
</organism>
<gene>
    <name evidence="1" type="ORF">LVJ82_00650</name>
</gene>
<proteinExistence type="predicted"/>
<protein>
    <submittedName>
        <fullName evidence="1">Uncharacterized protein</fullName>
    </submittedName>
</protein>
<dbReference type="Proteomes" id="UP000832011">
    <property type="component" value="Chromosome"/>
</dbReference>
<accession>A0ABY4E2P4</accession>